<dbReference type="Proteomes" id="UP000184080">
    <property type="component" value="Unassembled WGS sequence"/>
</dbReference>
<organism evidence="1 2">
    <name type="scientific">Clostridium amylolyticum</name>
    <dbReference type="NCBI Taxonomy" id="1121298"/>
    <lineage>
        <taxon>Bacteria</taxon>
        <taxon>Bacillati</taxon>
        <taxon>Bacillota</taxon>
        <taxon>Clostridia</taxon>
        <taxon>Eubacteriales</taxon>
        <taxon>Clostridiaceae</taxon>
        <taxon>Clostridium</taxon>
    </lineage>
</organism>
<reference evidence="1 2" key="1">
    <citation type="submission" date="2016-11" db="EMBL/GenBank/DDBJ databases">
        <authorList>
            <person name="Jaros S."/>
            <person name="Januszkiewicz K."/>
            <person name="Wedrychowicz H."/>
        </authorList>
    </citation>
    <scope>NUCLEOTIDE SEQUENCE [LARGE SCALE GENOMIC DNA]</scope>
    <source>
        <strain evidence="1 2">DSM 21864</strain>
    </source>
</reference>
<protein>
    <submittedName>
        <fullName evidence="1">Uncharacterized protein</fullName>
    </submittedName>
</protein>
<keyword evidence="2" id="KW-1185">Reference proteome</keyword>
<evidence type="ECO:0000313" key="1">
    <source>
        <dbReference type="EMBL" id="SHI73088.1"/>
    </source>
</evidence>
<proteinExistence type="predicted"/>
<name>A0A1M6DJA7_9CLOT</name>
<gene>
    <name evidence="1" type="ORF">SAMN05444401_1487</name>
</gene>
<sequence>MADIKVDFPEFVNIFNTQGKDAARLLAREKYNRSFEYIQRKVRYESDYYFDRTLRKYKNKDKNIIEADFMSLDELDNYGTQAAVTKSKEPLPGLSKDESFDQLINELIKDRMLELSKYISISHETRQLTVKSKTIKNDGLSLIII</sequence>
<dbReference type="STRING" id="1121298.SAMN05444401_1487"/>
<dbReference type="RefSeq" id="WP_073005053.1">
    <property type="nucleotide sequence ID" value="NZ_FQZO01000001.1"/>
</dbReference>
<evidence type="ECO:0000313" key="2">
    <source>
        <dbReference type="Proteomes" id="UP000184080"/>
    </source>
</evidence>
<dbReference type="EMBL" id="FQZO01000001">
    <property type="protein sequence ID" value="SHI73088.1"/>
    <property type="molecule type" value="Genomic_DNA"/>
</dbReference>
<accession>A0A1M6DJA7</accession>
<dbReference type="AlphaFoldDB" id="A0A1M6DJA7"/>